<protein>
    <submittedName>
        <fullName evidence="2">Uncharacterized protein</fullName>
    </submittedName>
</protein>
<gene>
    <name evidence="2" type="ORF">EJ04DRAFT_336027</name>
</gene>
<evidence type="ECO:0000313" key="3">
    <source>
        <dbReference type="Proteomes" id="UP000799444"/>
    </source>
</evidence>
<feature type="region of interest" description="Disordered" evidence="1">
    <location>
        <begin position="116"/>
        <end position="142"/>
    </location>
</feature>
<evidence type="ECO:0000256" key="1">
    <source>
        <dbReference type="SAM" id="MobiDB-lite"/>
    </source>
</evidence>
<proteinExistence type="predicted"/>
<comment type="caution">
    <text evidence="2">The sequence shown here is derived from an EMBL/GenBank/DDBJ whole genome shotgun (WGS) entry which is preliminary data.</text>
</comment>
<accession>A0A9P4QVV4</accession>
<reference evidence="2" key="1">
    <citation type="journal article" date="2020" name="Stud. Mycol.">
        <title>101 Dothideomycetes genomes: a test case for predicting lifestyles and emergence of pathogens.</title>
        <authorList>
            <person name="Haridas S."/>
            <person name="Albert R."/>
            <person name="Binder M."/>
            <person name="Bloem J."/>
            <person name="Labutti K."/>
            <person name="Salamov A."/>
            <person name="Andreopoulos B."/>
            <person name="Baker S."/>
            <person name="Barry K."/>
            <person name="Bills G."/>
            <person name="Bluhm B."/>
            <person name="Cannon C."/>
            <person name="Castanera R."/>
            <person name="Culley D."/>
            <person name="Daum C."/>
            <person name="Ezra D."/>
            <person name="Gonzalez J."/>
            <person name="Henrissat B."/>
            <person name="Kuo A."/>
            <person name="Liang C."/>
            <person name="Lipzen A."/>
            <person name="Lutzoni F."/>
            <person name="Magnuson J."/>
            <person name="Mondo S."/>
            <person name="Nolan M."/>
            <person name="Ohm R."/>
            <person name="Pangilinan J."/>
            <person name="Park H.-J."/>
            <person name="Ramirez L."/>
            <person name="Alfaro M."/>
            <person name="Sun H."/>
            <person name="Tritt A."/>
            <person name="Yoshinaga Y."/>
            <person name="Zwiers L.-H."/>
            <person name="Turgeon B."/>
            <person name="Goodwin S."/>
            <person name="Spatafora J."/>
            <person name="Crous P."/>
            <person name="Grigoriev I."/>
        </authorList>
    </citation>
    <scope>NUCLEOTIDE SEQUENCE</scope>
    <source>
        <strain evidence="2">CBS 125425</strain>
    </source>
</reference>
<evidence type="ECO:0000313" key="2">
    <source>
        <dbReference type="EMBL" id="KAF2732490.1"/>
    </source>
</evidence>
<dbReference type="Proteomes" id="UP000799444">
    <property type="component" value="Unassembled WGS sequence"/>
</dbReference>
<dbReference type="AlphaFoldDB" id="A0A9P4QVV4"/>
<name>A0A9P4QVV4_9PLEO</name>
<feature type="compositionally biased region" description="Low complexity" evidence="1">
    <location>
        <begin position="117"/>
        <end position="131"/>
    </location>
</feature>
<keyword evidence="3" id="KW-1185">Reference proteome</keyword>
<feature type="region of interest" description="Disordered" evidence="1">
    <location>
        <begin position="158"/>
        <end position="202"/>
    </location>
</feature>
<feature type="compositionally biased region" description="Polar residues" evidence="1">
    <location>
        <begin position="170"/>
        <end position="185"/>
    </location>
</feature>
<dbReference type="EMBL" id="ML996176">
    <property type="protein sequence ID" value="KAF2732490.1"/>
    <property type="molecule type" value="Genomic_DNA"/>
</dbReference>
<sequence length="296" mass="32966">MITNTISDGFQTRQEFHFSTIRENWQLQPNASVFPDSKYLKLPTIISTALILKLVELSESTKYKRHLGHQLLETSHILRREKSSTHVLDELDVQNAINDSRRMNLVLGAYARRRSSSKSSSSAVSGSSSGTPTPPPTSTNALVNWKTPRSAALQAAFALEATSPRRPSVGETSVGSHTRRLSQPSAKIRTKRKQSPSILETGDVRRTNRVCMARDSEPTEKWTRSDCAPRNEEIGAIRCQQPRENMTIETHSTLEPSARTMQIASPDPMLPETSTKLPSVTSLLRYVDARKACPDQ</sequence>
<organism evidence="2 3">
    <name type="scientific">Polyplosphaeria fusca</name>
    <dbReference type="NCBI Taxonomy" id="682080"/>
    <lineage>
        <taxon>Eukaryota</taxon>
        <taxon>Fungi</taxon>
        <taxon>Dikarya</taxon>
        <taxon>Ascomycota</taxon>
        <taxon>Pezizomycotina</taxon>
        <taxon>Dothideomycetes</taxon>
        <taxon>Pleosporomycetidae</taxon>
        <taxon>Pleosporales</taxon>
        <taxon>Tetraplosphaeriaceae</taxon>
        <taxon>Polyplosphaeria</taxon>
    </lineage>
</organism>